<proteinExistence type="predicted"/>
<dbReference type="RefSeq" id="WP_027264233.1">
    <property type="nucleotide sequence ID" value="NZ_FPAW01000010.1"/>
</dbReference>
<name>A0A1I7BHY8_9RHOB</name>
<evidence type="ECO:0000256" key="1">
    <source>
        <dbReference type="SAM" id="MobiDB-lite"/>
    </source>
</evidence>
<organism evidence="2 3">
    <name type="scientific">Sedimentitalea nanhaiensis</name>
    <dbReference type="NCBI Taxonomy" id="999627"/>
    <lineage>
        <taxon>Bacteria</taxon>
        <taxon>Pseudomonadati</taxon>
        <taxon>Pseudomonadota</taxon>
        <taxon>Alphaproteobacteria</taxon>
        <taxon>Rhodobacterales</taxon>
        <taxon>Paracoccaceae</taxon>
        <taxon>Sedimentitalea</taxon>
    </lineage>
</organism>
<dbReference type="STRING" id="999627.SAMN05216236_11072"/>
<sequence length="303" mass="33978">MSLFAKVLNRAAVPGVAAPAPAWPKGGTVPARRHSSNVEIAAPPPRMATQPSLHRQEEEEEAQPLRRQEEEEQAQPLRRQEEEEAAQPLRRREEEEEAQPLRRQEEEQEAQPLHRQEEEEEAQPLRRQEEEEEAQALRRQEEEEEAQPLHRREEEEEAQPLLRQQEEEEEELQALRRVGINDPVGPVPVDPLPATEEGPQEELPDMRALRRAAESAISVPGAATAPDLPSVFDGPSADPFGQPAFDPPGADLPLPTPQQAERPRVTIDQIDVVIQDTAPAKSTAGPSLTDLSRRMNSLYLRGL</sequence>
<feature type="compositionally biased region" description="Basic and acidic residues" evidence="1">
    <location>
        <begin position="204"/>
        <end position="213"/>
    </location>
</feature>
<feature type="compositionally biased region" description="Basic and acidic residues" evidence="1">
    <location>
        <begin position="112"/>
        <end position="153"/>
    </location>
</feature>
<dbReference type="Proteomes" id="UP000182466">
    <property type="component" value="Unassembled WGS sequence"/>
</dbReference>
<evidence type="ECO:0000313" key="3">
    <source>
        <dbReference type="Proteomes" id="UP000182466"/>
    </source>
</evidence>
<evidence type="ECO:0000313" key="2">
    <source>
        <dbReference type="EMBL" id="SFT86783.1"/>
    </source>
</evidence>
<feature type="compositionally biased region" description="Low complexity" evidence="1">
    <location>
        <begin position="11"/>
        <end position="24"/>
    </location>
</feature>
<dbReference type="EMBL" id="FPAW01000010">
    <property type="protein sequence ID" value="SFT86783.1"/>
    <property type="molecule type" value="Genomic_DNA"/>
</dbReference>
<feature type="region of interest" description="Disordered" evidence="1">
    <location>
        <begin position="10"/>
        <end position="264"/>
    </location>
</feature>
<keyword evidence="3" id="KW-1185">Reference proteome</keyword>
<dbReference type="AlphaFoldDB" id="A0A1I7BHY8"/>
<gene>
    <name evidence="2" type="ORF">SAMN05216236_11072</name>
</gene>
<protein>
    <submittedName>
        <fullName evidence="2">Uncharacterized protein</fullName>
    </submittedName>
</protein>
<reference evidence="2 3" key="1">
    <citation type="submission" date="2016-10" db="EMBL/GenBank/DDBJ databases">
        <authorList>
            <person name="de Groot N.N."/>
        </authorList>
    </citation>
    <scope>NUCLEOTIDE SEQUENCE [LARGE SCALE GENOMIC DNA]</scope>
    <source>
        <strain evidence="2 3">CGMCC 1.10959</strain>
    </source>
</reference>
<accession>A0A1I7BHY8</accession>